<evidence type="ECO:0000256" key="6">
    <source>
        <dbReference type="RuleBase" id="RU004396"/>
    </source>
</evidence>
<dbReference type="InterPro" id="IPR001349">
    <property type="entry name" value="Cyt_c_oxidase_su6a"/>
</dbReference>
<accession>A0A2P6NR69</accession>
<keyword evidence="3" id="KW-0809">Transit peptide</keyword>
<evidence type="ECO:0000256" key="3">
    <source>
        <dbReference type="ARBA" id="ARBA00022946"/>
    </source>
</evidence>
<keyword evidence="8" id="KW-1185">Reference proteome</keyword>
<dbReference type="Proteomes" id="UP000241769">
    <property type="component" value="Unassembled WGS sequence"/>
</dbReference>
<dbReference type="GO" id="GO:0006123">
    <property type="term" value="P:mitochondrial electron transport, cytochrome c to oxygen"/>
    <property type="evidence" value="ECO:0007669"/>
    <property type="project" value="TreeGrafter"/>
</dbReference>
<dbReference type="PANTHER" id="PTHR11504">
    <property type="entry name" value="CYTOCHROME C OXIDASE POLYPEPTIDE VIA"/>
    <property type="match status" value="1"/>
</dbReference>
<dbReference type="EMBL" id="MDYQ01000031">
    <property type="protein sequence ID" value="PRP86454.1"/>
    <property type="molecule type" value="Genomic_DNA"/>
</dbReference>
<keyword evidence="5" id="KW-0472">Membrane</keyword>
<dbReference type="SUPFAM" id="SSF81411">
    <property type="entry name" value="Mitochondrial cytochrome c oxidase subunit VIa"/>
    <property type="match status" value="1"/>
</dbReference>
<dbReference type="AlphaFoldDB" id="A0A2P6NR69"/>
<evidence type="ECO:0000256" key="4">
    <source>
        <dbReference type="ARBA" id="ARBA00023128"/>
    </source>
</evidence>
<evidence type="ECO:0000256" key="2">
    <source>
        <dbReference type="ARBA" id="ARBA00022792"/>
    </source>
</evidence>
<dbReference type="OrthoDB" id="5947505at2759"/>
<sequence>MALRFLLIPSETSKMNRTATRLVAPKISRSFNRQYSGHEGTPEELAKIAMKWRTYSMYALPIGGALAFYALWGDEHKHQDRIFSYMHIRSKPFPWGDGDHGMVEQIAGKPEIHPKKH</sequence>
<comment type="similarity">
    <text evidence="6">Belongs to the cytochrome c oxidase subunit 6A family.</text>
</comment>
<dbReference type="GO" id="GO:0030234">
    <property type="term" value="F:enzyme regulator activity"/>
    <property type="evidence" value="ECO:0007669"/>
    <property type="project" value="TreeGrafter"/>
</dbReference>
<reference evidence="7 8" key="1">
    <citation type="journal article" date="2018" name="Genome Biol. Evol.">
        <title>Multiple Roots of Fruiting Body Formation in Amoebozoa.</title>
        <authorList>
            <person name="Hillmann F."/>
            <person name="Forbes G."/>
            <person name="Novohradska S."/>
            <person name="Ferling I."/>
            <person name="Riege K."/>
            <person name="Groth M."/>
            <person name="Westermann M."/>
            <person name="Marz M."/>
            <person name="Spaller T."/>
            <person name="Winckler T."/>
            <person name="Schaap P."/>
            <person name="Glockner G."/>
        </authorList>
    </citation>
    <scope>NUCLEOTIDE SEQUENCE [LARGE SCALE GENOMIC DNA]</scope>
    <source>
        <strain evidence="7 8">Jena</strain>
    </source>
</reference>
<evidence type="ECO:0000256" key="5">
    <source>
        <dbReference type="ARBA" id="ARBA00023136"/>
    </source>
</evidence>
<keyword evidence="2" id="KW-0999">Mitochondrion inner membrane</keyword>
<gene>
    <name evidence="7" type="ORF">PROFUN_05373</name>
</gene>
<evidence type="ECO:0000313" key="7">
    <source>
        <dbReference type="EMBL" id="PRP86454.1"/>
    </source>
</evidence>
<keyword evidence="4" id="KW-0496">Mitochondrion</keyword>
<dbReference type="InterPro" id="IPR036418">
    <property type="entry name" value="Cyt_c_oxidase_su6a_sf"/>
</dbReference>
<organism evidence="7 8">
    <name type="scientific">Planoprotostelium fungivorum</name>
    <dbReference type="NCBI Taxonomy" id="1890364"/>
    <lineage>
        <taxon>Eukaryota</taxon>
        <taxon>Amoebozoa</taxon>
        <taxon>Evosea</taxon>
        <taxon>Variosea</taxon>
        <taxon>Cavosteliida</taxon>
        <taxon>Cavosteliaceae</taxon>
        <taxon>Planoprotostelium</taxon>
    </lineage>
</organism>
<dbReference type="GO" id="GO:0005743">
    <property type="term" value="C:mitochondrial inner membrane"/>
    <property type="evidence" value="ECO:0007669"/>
    <property type="project" value="UniProtKB-SubCell"/>
</dbReference>
<dbReference type="InParanoid" id="A0A2P6NR69"/>
<evidence type="ECO:0000256" key="1">
    <source>
        <dbReference type="ARBA" id="ARBA00004273"/>
    </source>
</evidence>
<dbReference type="Gene3D" id="4.10.95.10">
    <property type="entry name" value="Cytochrome c oxidase, subunit VIa"/>
    <property type="match status" value="1"/>
</dbReference>
<comment type="subcellular location">
    <subcellularLocation>
        <location evidence="1">Mitochondrion inner membrane</location>
    </subcellularLocation>
</comment>
<proteinExistence type="inferred from homology"/>
<dbReference type="PANTHER" id="PTHR11504:SF0">
    <property type="entry name" value="CYTOCHROME C OXIDASE SUBUNIT"/>
    <property type="match status" value="1"/>
</dbReference>
<evidence type="ECO:0000313" key="8">
    <source>
        <dbReference type="Proteomes" id="UP000241769"/>
    </source>
</evidence>
<comment type="caution">
    <text evidence="7">The sequence shown here is derived from an EMBL/GenBank/DDBJ whole genome shotgun (WGS) entry which is preliminary data.</text>
</comment>
<dbReference type="Pfam" id="PF02046">
    <property type="entry name" value="COX6A"/>
    <property type="match status" value="1"/>
</dbReference>
<protein>
    <submittedName>
        <fullName evidence="7">Cytochrome c oxidase subunit 6A1, mitochondrial</fullName>
    </submittedName>
</protein>
<name>A0A2P6NR69_9EUKA</name>